<evidence type="ECO:0000256" key="1">
    <source>
        <dbReference type="SAM" id="MobiDB-lite"/>
    </source>
</evidence>
<dbReference type="Gene3D" id="2.170.130.20">
    <property type="entry name" value="LCCL-like domain"/>
    <property type="match status" value="1"/>
</dbReference>
<feature type="compositionally biased region" description="Low complexity" evidence="1">
    <location>
        <begin position="128"/>
        <end position="141"/>
    </location>
</feature>
<feature type="compositionally biased region" description="Basic and acidic residues" evidence="1">
    <location>
        <begin position="20"/>
        <end position="50"/>
    </location>
</feature>
<dbReference type="InterPro" id="IPR036609">
    <property type="entry name" value="LCCL_sf"/>
</dbReference>
<evidence type="ECO:0000313" key="3">
    <source>
        <dbReference type="Proteomes" id="UP000252139"/>
    </source>
</evidence>
<name>A0A367JY70_RHIAZ</name>
<feature type="region of interest" description="Disordered" evidence="1">
    <location>
        <begin position="255"/>
        <end position="280"/>
    </location>
</feature>
<reference evidence="2 3" key="1">
    <citation type="journal article" date="2018" name="G3 (Bethesda)">
        <title>Phylogenetic and Phylogenomic Definition of Rhizopus Species.</title>
        <authorList>
            <person name="Gryganskyi A.P."/>
            <person name="Golan J."/>
            <person name="Dolatabadi S."/>
            <person name="Mondo S."/>
            <person name="Robb S."/>
            <person name="Idnurm A."/>
            <person name="Muszewska A."/>
            <person name="Steczkiewicz K."/>
            <person name="Masonjones S."/>
            <person name="Liao H.L."/>
            <person name="Gajdeczka M.T."/>
            <person name="Anike F."/>
            <person name="Vuek A."/>
            <person name="Anishchenko I.M."/>
            <person name="Voigt K."/>
            <person name="de Hoog G.S."/>
            <person name="Smith M.E."/>
            <person name="Heitman J."/>
            <person name="Vilgalys R."/>
            <person name="Stajich J.E."/>
        </authorList>
    </citation>
    <scope>NUCLEOTIDE SEQUENCE [LARGE SCALE GENOMIC DNA]</scope>
    <source>
        <strain evidence="2 3">CBS 357.93</strain>
    </source>
</reference>
<feature type="region of interest" description="Disordered" evidence="1">
    <location>
        <begin position="212"/>
        <end position="233"/>
    </location>
</feature>
<feature type="region of interest" description="Disordered" evidence="1">
    <location>
        <begin position="1"/>
        <end position="179"/>
    </location>
</feature>
<sequence>MGSSTGTSGLFHFMMSDNESGIKRATEQDEQLEALKKQKLGEPEEKKPVQADDIVADNTDTLEVKGNIESDDPTRAVTASPSQTQPNSSDDTAITSEQLLFALTSVPAETKLSPDPVIEKTPEEKPSETTTAKTTSNKQKTPPMISVTEADKNASSVTSSKEKPDENKPTEPLRASASFSPSLSHATSLALNNLPNISAALRRLSNAGVIEQLSSSSSRSTHTGQERKKSIEVTPSEILGNALAVVAASARAANNNSTQSSSIYNNNNSSSSNSNSSNNSNTAAAIGNLAAITANISSFLNSSGFHRGSFSQEDTQKLAAAVASVTNNSNNSNNSSHSTARRNSSIAAVGNAFSNMIDQAMMIRRNKSMSAGTLVQQEPLPKPKLIVKNDQVWKALEGIEEKLLGYQVYSPHRLLPNLENCLNGIMEIRVPARYLTFENVQVKKRAIWGTDIYTDDSDIVAMVIHSGKYEPQYREPEIDPNDPFALAIAGKPREATEAAKKLALSGKKWIRQDALIPDHDLKVTVRVLPRLQSYTGSIRHRIKSRDWKKHDGMSLYVNKVEKIKKGDARLKGRAAIKSRMFAYEPYRKKALGLDMMKKEQEKKMPEERPLQRGRIKKTHRVMRMFQVNK</sequence>
<feature type="compositionally biased region" description="Polar residues" evidence="1">
    <location>
        <begin position="77"/>
        <end position="98"/>
    </location>
</feature>
<feature type="compositionally biased region" description="Basic and acidic residues" evidence="1">
    <location>
        <begin position="117"/>
        <end position="127"/>
    </location>
</feature>
<dbReference type="EMBL" id="PJQL01000526">
    <property type="protein sequence ID" value="RCH94904.1"/>
    <property type="molecule type" value="Genomic_DNA"/>
</dbReference>
<dbReference type="AlphaFoldDB" id="A0A367JY70"/>
<feature type="compositionally biased region" description="Basic and acidic residues" evidence="1">
    <location>
        <begin position="160"/>
        <end position="171"/>
    </location>
</feature>
<keyword evidence="3" id="KW-1185">Reference proteome</keyword>
<accession>A0A367JY70</accession>
<dbReference type="Pfam" id="PF08642">
    <property type="entry name" value="Rxt3"/>
    <property type="match status" value="1"/>
</dbReference>
<organism evidence="2 3">
    <name type="scientific">Rhizopus azygosporus</name>
    <name type="common">Rhizopus microsporus var. azygosporus</name>
    <dbReference type="NCBI Taxonomy" id="86630"/>
    <lineage>
        <taxon>Eukaryota</taxon>
        <taxon>Fungi</taxon>
        <taxon>Fungi incertae sedis</taxon>
        <taxon>Mucoromycota</taxon>
        <taxon>Mucoromycotina</taxon>
        <taxon>Mucoromycetes</taxon>
        <taxon>Mucorales</taxon>
        <taxon>Mucorineae</taxon>
        <taxon>Rhizopodaceae</taxon>
        <taxon>Rhizopus</taxon>
    </lineage>
</organism>
<gene>
    <name evidence="2" type="ORF">CU097_005002</name>
</gene>
<comment type="caution">
    <text evidence="2">The sequence shown here is derived from an EMBL/GenBank/DDBJ whole genome shotgun (WGS) entry which is preliminary data.</text>
</comment>
<dbReference type="Proteomes" id="UP000252139">
    <property type="component" value="Unassembled WGS sequence"/>
</dbReference>
<feature type="compositionally biased region" description="Basic and acidic residues" evidence="1">
    <location>
        <begin position="62"/>
        <end position="74"/>
    </location>
</feature>
<dbReference type="OrthoDB" id="3596986at2759"/>
<evidence type="ECO:0000313" key="2">
    <source>
        <dbReference type="EMBL" id="RCH94904.1"/>
    </source>
</evidence>
<protein>
    <submittedName>
        <fullName evidence="2">Uncharacterized protein</fullName>
    </submittedName>
</protein>
<dbReference type="InterPro" id="IPR013951">
    <property type="entry name" value="Rxt3"/>
</dbReference>
<dbReference type="STRING" id="86630.A0A367JY70"/>
<proteinExistence type="predicted"/>